<name>A0A2C9W746_MANES</name>
<evidence type="ECO:0000313" key="1">
    <source>
        <dbReference type="EMBL" id="OAY54100.1"/>
    </source>
</evidence>
<reference evidence="1" key="1">
    <citation type="submission" date="2016-02" db="EMBL/GenBank/DDBJ databases">
        <title>WGS assembly of Manihot esculenta.</title>
        <authorList>
            <person name="Bredeson J.V."/>
            <person name="Prochnik S.E."/>
            <person name="Lyons J.B."/>
            <person name="Schmutz J."/>
            <person name="Grimwood J."/>
            <person name="Vrebalov J."/>
            <person name="Bart R.S."/>
            <person name="Amuge T."/>
            <person name="Ferguson M.E."/>
            <person name="Green R."/>
            <person name="Putnam N."/>
            <person name="Stites J."/>
            <person name="Rounsley S."/>
            <person name="Rokhsar D.S."/>
        </authorList>
    </citation>
    <scope>NUCLEOTIDE SEQUENCE [LARGE SCALE GENOMIC DNA]</scope>
    <source>
        <tissue evidence="1">Leaf</tissue>
    </source>
</reference>
<sequence length="34" mass="3614">MPEKARIKIFSQGCGDGSEGTSSHCTLERVKGTC</sequence>
<proteinExistence type="predicted"/>
<protein>
    <submittedName>
        <fullName evidence="1">Uncharacterized protein</fullName>
    </submittedName>
</protein>
<organism evidence="1">
    <name type="scientific">Manihot esculenta</name>
    <name type="common">Cassava</name>
    <name type="synonym">Jatropha manihot</name>
    <dbReference type="NCBI Taxonomy" id="3983"/>
    <lineage>
        <taxon>Eukaryota</taxon>
        <taxon>Viridiplantae</taxon>
        <taxon>Streptophyta</taxon>
        <taxon>Embryophyta</taxon>
        <taxon>Tracheophyta</taxon>
        <taxon>Spermatophyta</taxon>
        <taxon>Magnoliopsida</taxon>
        <taxon>eudicotyledons</taxon>
        <taxon>Gunneridae</taxon>
        <taxon>Pentapetalae</taxon>
        <taxon>rosids</taxon>
        <taxon>fabids</taxon>
        <taxon>Malpighiales</taxon>
        <taxon>Euphorbiaceae</taxon>
        <taxon>Crotonoideae</taxon>
        <taxon>Manihoteae</taxon>
        <taxon>Manihot</taxon>
    </lineage>
</organism>
<accession>A0A2C9W746</accession>
<dbReference type="AlphaFoldDB" id="A0A2C9W746"/>
<gene>
    <name evidence="1" type="ORF">MANES_03G048100</name>
</gene>
<dbReference type="EMBL" id="CM004389">
    <property type="protein sequence ID" value="OAY54100.1"/>
    <property type="molecule type" value="Genomic_DNA"/>
</dbReference>